<evidence type="ECO:0000313" key="3">
    <source>
        <dbReference type="Proteomes" id="UP000632740"/>
    </source>
</evidence>
<evidence type="ECO:0000256" key="1">
    <source>
        <dbReference type="SAM" id="MobiDB-lite"/>
    </source>
</evidence>
<feature type="region of interest" description="Disordered" evidence="1">
    <location>
        <begin position="1"/>
        <end position="67"/>
    </location>
</feature>
<evidence type="ECO:0000313" key="2">
    <source>
        <dbReference type="EMBL" id="GIG23604.1"/>
    </source>
</evidence>
<dbReference type="EMBL" id="BONK01000021">
    <property type="protein sequence ID" value="GIG23604.1"/>
    <property type="molecule type" value="Genomic_DNA"/>
</dbReference>
<reference evidence="2" key="1">
    <citation type="submission" date="2021-01" db="EMBL/GenBank/DDBJ databases">
        <title>Whole genome shotgun sequence of Cellulomonas chitinilytica NBRC 110799.</title>
        <authorList>
            <person name="Komaki H."/>
            <person name="Tamura T."/>
        </authorList>
    </citation>
    <scope>NUCLEOTIDE SEQUENCE</scope>
    <source>
        <strain evidence="2">NBRC 110799</strain>
    </source>
</reference>
<keyword evidence="3" id="KW-1185">Reference proteome</keyword>
<feature type="compositionally biased region" description="Basic and acidic residues" evidence="1">
    <location>
        <begin position="1"/>
        <end position="16"/>
    </location>
</feature>
<feature type="compositionally biased region" description="Basic residues" evidence="1">
    <location>
        <begin position="33"/>
        <end position="57"/>
    </location>
</feature>
<organism evidence="2 3">
    <name type="scientific">Cellulomonas chitinilytica</name>
    <dbReference type="NCBI Taxonomy" id="398759"/>
    <lineage>
        <taxon>Bacteria</taxon>
        <taxon>Bacillati</taxon>
        <taxon>Actinomycetota</taxon>
        <taxon>Actinomycetes</taxon>
        <taxon>Micrococcales</taxon>
        <taxon>Cellulomonadaceae</taxon>
        <taxon>Cellulomonas</taxon>
    </lineage>
</organism>
<dbReference type="AlphaFoldDB" id="A0A919U4X9"/>
<sequence>MTDKHTLLDTLHDATHRVPGVPAHTPQAAGHQGGHRAGHQGGAHHGRTAQAAHRSHGRPANYSPRSPRVLVAWQRRIAALFRQDV</sequence>
<proteinExistence type="predicted"/>
<comment type="caution">
    <text evidence="2">The sequence shown here is derived from an EMBL/GenBank/DDBJ whole genome shotgun (WGS) entry which is preliminary data.</text>
</comment>
<gene>
    <name evidence="2" type="ORF">Cch01nite_43280</name>
</gene>
<protein>
    <submittedName>
        <fullName evidence="2">Uncharacterized protein</fullName>
    </submittedName>
</protein>
<dbReference type="Proteomes" id="UP000632740">
    <property type="component" value="Unassembled WGS sequence"/>
</dbReference>
<accession>A0A919U4X9</accession>
<dbReference type="RefSeq" id="WP_203758608.1">
    <property type="nucleotide sequence ID" value="NZ_BONK01000021.1"/>
</dbReference>
<name>A0A919U4X9_9CELL</name>